<feature type="transmembrane region" description="Helical" evidence="2">
    <location>
        <begin position="32"/>
        <end position="53"/>
    </location>
</feature>
<evidence type="ECO:0000256" key="2">
    <source>
        <dbReference type="SAM" id="Phobius"/>
    </source>
</evidence>
<dbReference type="InterPro" id="IPR032238">
    <property type="entry name" value="ATP-synth_Z"/>
</dbReference>
<feature type="region of interest" description="Disordered" evidence="1">
    <location>
        <begin position="1"/>
        <end position="22"/>
    </location>
</feature>
<keyword evidence="2" id="KW-0812">Transmembrane</keyword>
<feature type="transmembrane region" description="Helical" evidence="2">
    <location>
        <begin position="65"/>
        <end position="89"/>
    </location>
</feature>
<dbReference type="EMBL" id="JAGKQH010000014">
    <property type="protein sequence ID" value="KAG6582696.1"/>
    <property type="molecule type" value="Genomic_DNA"/>
</dbReference>
<proteinExistence type="predicted"/>
<name>A0AAV6MLS9_9ROSI</name>
<evidence type="ECO:0000313" key="3">
    <source>
        <dbReference type="EMBL" id="KAG6582696.1"/>
    </source>
</evidence>
<protein>
    <submittedName>
        <fullName evidence="3">Uncharacterized protein</fullName>
    </submittedName>
</protein>
<dbReference type="AlphaFoldDB" id="A0AAV6MLS9"/>
<feature type="non-terminal residue" evidence="3">
    <location>
        <position position="1"/>
    </location>
</feature>
<dbReference type="PANTHER" id="PTHR35165">
    <property type="entry name" value="OS08G0113900 PROTEIN"/>
    <property type="match status" value="1"/>
</dbReference>
<gene>
    <name evidence="3" type="ORF">SDJN03_22698</name>
</gene>
<dbReference type="PANTHER" id="PTHR35165:SF1">
    <property type="entry name" value="OS04G0577375 PROTEIN"/>
    <property type="match status" value="1"/>
</dbReference>
<keyword evidence="4" id="KW-1185">Reference proteome</keyword>
<comment type="caution">
    <text evidence="3">The sequence shown here is derived from an EMBL/GenBank/DDBJ whole genome shotgun (WGS) entry which is preliminary data.</text>
</comment>
<reference evidence="3 4" key="1">
    <citation type="journal article" date="2021" name="Hortic Res">
        <title>The domestication of Cucurbita argyrosperma as revealed by the genome of its wild relative.</title>
        <authorList>
            <person name="Barrera-Redondo J."/>
            <person name="Sanchez-de la Vega G."/>
            <person name="Aguirre-Liguori J.A."/>
            <person name="Castellanos-Morales G."/>
            <person name="Gutierrez-Guerrero Y.T."/>
            <person name="Aguirre-Dugua X."/>
            <person name="Aguirre-Planter E."/>
            <person name="Tenaillon M.I."/>
            <person name="Lira-Saade R."/>
            <person name="Eguiarte L.E."/>
        </authorList>
    </citation>
    <scope>NUCLEOTIDE SEQUENCE [LARGE SCALE GENOMIC DNA]</scope>
    <source>
        <strain evidence="3">JBR-2021</strain>
    </source>
</reference>
<dbReference type="Proteomes" id="UP000685013">
    <property type="component" value="Chromosome 14"/>
</dbReference>
<organism evidence="3 4">
    <name type="scientific">Cucurbita argyrosperma subsp. sororia</name>
    <dbReference type="NCBI Taxonomy" id="37648"/>
    <lineage>
        <taxon>Eukaryota</taxon>
        <taxon>Viridiplantae</taxon>
        <taxon>Streptophyta</taxon>
        <taxon>Embryophyta</taxon>
        <taxon>Tracheophyta</taxon>
        <taxon>Spermatophyta</taxon>
        <taxon>Magnoliopsida</taxon>
        <taxon>eudicotyledons</taxon>
        <taxon>Gunneridae</taxon>
        <taxon>Pentapetalae</taxon>
        <taxon>rosids</taxon>
        <taxon>fabids</taxon>
        <taxon>Cucurbitales</taxon>
        <taxon>Cucurbitaceae</taxon>
        <taxon>Cucurbiteae</taxon>
        <taxon>Cucurbita</taxon>
    </lineage>
</organism>
<evidence type="ECO:0000313" key="4">
    <source>
        <dbReference type="Proteomes" id="UP000685013"/>
    </source>
</evidence>
<evidence type="ECO:0000256" key="1">
    <source>
        <dbReference type="SAM" id="MobiDB-lite"/>
    </source>
</evidence>
<dbReference type="Pfam" id="PF16594">
    <property type="entry name" value="ATP-synt_Z"/>
    <property type="match status" value="1"/>
</dbReference>
<keyword evidence="2" id="KW-0472">Membrane</keyword>
<keyword evidence="2" id="KW-1133">Transmembrane helix</keyword>
<sequence>MGQKTWGFAGGGEEAGQPMESAMKENMKSCKMATWVVSMAVTSMVGGVVFGWWEFRFHPTNRQLWMVPFGLILMTTPMFVIMSLLISAFMDQPISMTSMDQNQNTTAIKKSVQIG</sequence>
<accession>A0AAV6MLS9</accession>